<dbReference type="EMBL" id="FUWJ01000001">
    <property type="protein sequence ID" value="SJZ41917.1"/>
    <property type="molecule type" value="Genomic_DNA"/>
</dbReference>
<accession>A0A1T4KHU2</accession>
<proteinExistence type="predicted"/>
<dbReference type="RefSeq" id="WP_085932655.1">
    <property type="nucleotide sequence ID" value="NZ_FUWJ01000001.1"/>
</dbReference>
<organism evidence="1 2">
    <name type="scientific">Enhydrobacter aerosaccus</name>
    <dbReference type="NCBI Taxonomy" id="225324"/>
    <lineage>
        <taxon>Bacteria</taxon>
        <taxon>Pseudomonadati</taxon>
        <taxon>Pseudomonadota</taxon>
        <taxon>Alphaproteobacteria</taxon>
        <taxon>Hyphomicrobiales</taxon>
        <taxon>Enhydrobacter</taxon>
    </lineage>
</organism>
<dbReference type="AlphaFoldDB" id="A0A1T4KHU2"/>
<evidence type="ECO:0008006" key="3">
    <source>
        <dbReference type="Google" id="ProtNLM"/>
    </source>
</evidence>
<dbReference type="InterPro" id="IPR036514">
    <property type="entry name" value="SGNH_hydro_sf"/>
</dbReference>
<dbReference type="Gene3D" id="3.40.50.1110">
    <property type="entry name" value="SGNH hydrolase"/>
    <property type="match status" value="1"/>
</dbReference>
<sequence length="433" mass="48664">MKKTRWFAVVYGLILTVVTLAGIEALASFYVPAWPARALRTIPPVNMDTTMKALTDKPWMGKPFNSWGMNDREHSLAKPADVSFRSVFVGDSFVEFALNPQTLPAAVEERATEHGVKGFEAVNLGISATNPRSYYYRMRDVALALSPDALLVFFFSGNDFMGADAGYGSLIPPLVDESPGGSILGSIMPRTNWLLVNRLRLSEFLRGNKPIPGEFDTLYAIAHGPAADRIPATVEHVKKYYYPDLSEQKLTEILSRGGDRFWAAFEKRPHDEEYLMGWLLNLIVASEVRQDNQATIRTPEDAEKYKADGEISATLSWLQAMQNLAAEHHVPLRVFLIPNASVAPDFVDFWKPWPRYYSWYILTDVWHQKLAQALAHTDVPFVDLRQDFMGVSGTYRMIDAHWTEKGVGIAADHVYSELTAMMAKQKQRSSGAH</sequence>
<evidence type="ECO:0000313" key="1">
    <source>
        <dbReference type="EMBL" id="SJZ41917.1"/>
    </source>
</evidence>
<dbReference type="STRING" id="225324.SAMN02745126_00978"/>
<reference evidence="2" key="1">
    <citation type="submission" date="2017-02" db="EMBL/GenBank/DDBJ databases">
        <authorList>
            <person name="Varghese N."/>
            <person name="Submissions S."/>
        </authorList>
    </citation>
    <scope>NUCLEOTIDE SEQUENCE [LARGE SCALE GENOMIC DNA]</scope>
    <source>
        <strain evidence="2">ATCC 27094</strain>
    </source>
</reference>
<dbReference type="SUPFAM" id="SSF52266">
    <property type="entry name" value="SGNH hydrolase"/>
    <property type="match status" value="1"/>
</dbReference>
<evidence type="ECO:0000313" key="2">
    <source>
        <dbReference type="Proteomes" id="UP000190092"/>
    </source>
</evidence>
<dbReference type="OrthoDB" id="5446411at2"/>
<gene>
    <name evidence="1" type="ORF">SAMN02745126_00978</name>
</gene>
<name>A0A1T4KHU2_9HYPH</name>
<dbReference type="GO" id="GO:0016788">
    <property type="term" value="F:hydrolase activity, acting on ester bonds"/>
    <property type="evidence" value="ECO:0007669"/>
    <property type="project" value="UniProtKB-ARBA"/>
</dbReference>
<dbReference type="Proteomes" id="UP000190092">
    <property type="component" value="Unassembled WGS sequence"/>
</dbReference>
<keyword evidence="2" id="KW-1185">Reference proteome</keyword>
<protein>
    <recommendedName>
        <fullName evidence="3">SGNH hydrolase-like domain-containing protein, acetyltransferase AlgX</fullName>
    </recommendedName>
</protein>